<reference evidence="2 3" key="1">
    <citation type="submission" date="2015-07" db="EMBL/GenBank/DDBJ databases">
        <title>Emmonsia species relationships and genome sequence.</title>
        <authorList>
            <person name="Cuomo C.A."/>
            <person name="Schwartz I.S."/>
            <person name="Kenyon C."/>
            <person name="de Hoog G.S."/>
            <person name="Govender N.P."/>
            <person name="Botha A."/>
            <person name="Moreno L."/>
            <person name="de Vries M."/>
            <person name="Munoz J.F."/>
            <person name="Stielow J.B."/>
        </authorList>
    </citation>
    <scope>NUCLEOTIDE SEQUENCE [LARGE SCALE GENOMIC DNA]</scope>
    <source>
        <strain evidence="2 3">CBS 136260</strain>
    </source>
</reference>
<dbReference type="STRING" id="1658172.A0A1B7NVP0"/>
<feature type="region of interest" description="Disordered" evidence="1">
    <location>
        <begin position="137"/>
        <end position="198"/>
    </location>
</feature>
<dbReference type="AlphaFoldDB" id="A0A1B7NVP0"/>
<dbReference type="EMBL" id="LGUA01000609">
    <property type="protein sequence ID" value="OAX80823.1"/>
    <property type="molecule type" value="Genomic_DNA"/>
</dbReference>
<name>A0A1B7NVP0_9EURO</name>
<keyword evidence="3" id="KW-1185">Reference proteome</keyword>
<evidence type="ECO:0000256" key="1">
    <source>
        <dbReference type="SAM" id="MobiDB-lite"/>
    </source>
</evidence>
<comment type="caution">
    <text evidence="2">The sequence shown here is derived from an EMBL/GenBank/DDBJ whole genome shotgun (WGS) entry which is preliminary data.</text>
</comment>
<sequence>MGQERIDMPSTVTEWHKLARQHEIESISIQDLKIFQSASKIKERQFLALRVLWKSSSPSEIDIEKDYDIRYRAEDLKDLGWNKHWGPYVQEIEKGFNGNTDLGTFDLLYDFQREIHNSTLEPQETKKVFFNVTTRLQSRAAGGNNPPPSTPTRAPRRPNPGSDVEGNPLVDQVGDQLGNLSLSADPSPPSLGGRSVVESVSPISSDEAKWLSLVKDEQIVNTALILLLRGLCMRMPGLTNARWSLERKAFHIRQHNSLDKRSLYEARTDGHLAFVTGNISRSLAILEVKSRIRKFAEPWMQESAQMAAWIYDEPSMEKEPSKENRSSFRRCMISQNRHEIYLIIATYTKEYVAYLQGDWDESSEPFLRMHQIGPFRPYAKRHMERLGRIIAALSRQLVNQAMDENPCHW</sequence>
<organism evidence="2 3">
    <name type="scientific">Emergomyces africanus</name>
    <dbReference type="NCBI Taxonomy" id="1955775"/>
    <lineage>
        <taxon>Eukaryota</taxon>
        <taxon>Fungi</taxon>
        <taxon>Dikarya</taxon>
        <taxon>Ascomycota</taxon>
        <taxon>Pezizomycotina</taxon>
        <taxon>Eurotiomycetes</taxon>
        <taxon>Eurotiomycetidae</taxon>
        <taxon>Onygenales</taxon>
        <taxon>Ajellomycetaceae</taxon>
        <taxon>Emergomyces</taxon>
    </lineage>
</organism>
<accession>A0A1B7NVP0</accession>
<gene>
    <name evidence="2" type="ORF">ACJ72_04832</name>
</gene>
<proteinExistence type="predicted"/>
<dbReference type="OrthoDB" id="4207188at2759"/>
<dbReference type="Proteomes" id="UP000091918">
    <property type="component" value="Unassembled WGS sequence"/>
</dbReference>
<evidence type="ECO:0000313" key="2">
    <source>
        <dbReference type="EMBL" id="OAX80823.1"/>
    </source>
</evidence>
<evidence type="ECO:0000313" key="3">
    <source>
        <dbReference type="Proteomes" id="UP000091918"/>
    </source>
</evidence>
<protein>
    <submittedName>
        <fullName evidence="2">Uncharacterized protein</fullName>
    </submittedName>
</protein>